<name>A0ABT6Y188_ALISE</name>
<evidence type="ECO:0000313" key="1">
    <source>
        <dbReference type="EMBL" id="MDI9261111.1"/>
    </source>
</evidence>
<dbReference type="RefSeq" id="WP_283204518.1">
    <property type="nucleotide sequence ID" value="NZ_JASGCB010000033.1"/>
</dbReference>
<proteinExistence type="predicted"/>
<sequence>MENPYFDLLRANELLADGFRTLLTIGVSKDEALEIAQEQLDEVFSGHVVVNEHYYDDTDIPIRVGDRVYHRTEDEALGTLVKFEPEQNLFVIDWDDIGPVKYTMDCIAAIGLDKPIDD</sequence>
<reference evidence="1 2" key="1">
    <citation type="submission" date="2023-04" db="EMBL/GenBank/DDBJ databases">
        <title>A. sendaiensis sub sp. chiapanensis a novel subspecie with specific adaptation in bacterial cell wall isolated from an active volcano.</title>
        <authorList>
            <person name="Alvarez Gutierrez P.E."/>
            <person name="Ortiz Cortes L.Y."/>
        </authorList>
    </citation>
    <scope>NUCLEOTIDE SEQUENCE [LARGE SCALE GENOMIC DNA]</scope>
    <source>
        <strain evidence="1 2">PA2</strain>
    </source>
</reference>
<organism evidence="1 2">
    <name type="scientific">Alicyclobacillus sendaiensis PA2</name>
    <dbReference type="NCBI Taxonomy" id="3029425"/>
    <lineage>
        <taxon>Bacteria</taxon>
        <taxon>Bacillati</taxon>
        <taxon>Bacillota</taxon>
        <taxon>Bacilli</taxon>
        <taxon>Bacillales</taxon>
        <taxon>Alicyclobacillaceae</taxon>
        <taxon>Alicyclobacillus</taxon>
    </lineage>
</organism>
<dbReference type="EMBL" id="JASGCB010000033">
    <property type="protein sequence ID" value="MDI9261111.1"/>
    <property type="molecule type" value="Genomic_DNA"/>
</dbReference>
<accession>A0ABT6Y188</accession>
<comment type="caution">
    <text evidence="1">The sequence shown here is derived from an EMBL/GenBank/DDBJ whole genome shotgun (WGS) entry which is preliminary data.</text>
</comment>
<evidence type="ECO:0000313" key="2">
    <source>
        <dbReference type="Proteomes" id="UP001529245"/>
    </source>
</evidence>
<gene>
    <name evidence="1" type="ORF">QID03_13180</name>
</gene>
<keyword evidence="2" id="KW-1185">Reference proteome</keyword>
<protein>
    <submittedName>
        <fullName evidence="1">Uncharacterized protein</fullName>
    </submittedName>
</protein>
<dbReference type="Proteomes" id="UP001529245">
    <property type="component" value="Unassembled WGS sequence"/>
</dbReference>